<dbReference type="PROSITE" id="PS50885">
    <property type="entry name" value="HAMP"/>
    <property type="match status" value="1"/>
</dbReference>
<evidence type="ECO:0000256" key="10">
    <source>
        <dbReference type="ARBA" id="ARBA00023012"/>
    </source>
</evidence>
<dbReference type="SUPFAM" id="SSF55874">
    <property type="entry name" value="ATPase domain of HSP90 chaperone/DNA topoisomerase II/histidine kinase"/>
    <property type="match status" value="1"/>
</dbReference>
<evidence type="ECO:0000256" key="6">
    <source>
        <dbReference type="ARBA" id="ARBA00022679"/>
    </source>
</evidence>
<comment type="caution">
    <text evidence="14">The sequence shown here is derived from an EMBL/GenBank/DDBJ whole genome shotgun (WGS) entry which is preliminary data.</text>
</comment>
<dbReference type="PANTHER" id="PTHR34220:SF7">
    <property type="entry name" value="SENSOR HISTIDINE KINASE YPDA"/>
    <property type="match status" value="1"/>
</dbReference>
<evidence type="ECO:0000256" key="1">
    <source>
        <dbReference type="ARBA" id="ARBA00000085"/>
    </source>
</evidence>
<sequence length="615" mass="70123">MYKWKRYRYWSIKKKLLFFSVLFILGSVFLNSILSYSKYTMDFEQQSSDQVQQIIAQVSYNVDTYLDDLFRLTLSPYMNDGVMQTLEEDVHASELAQLKKRRFIDNYLEEMMIYPRKDINRVFILTDEIYTVGRMPISVDYASRFQEFDWYKQAMNTQDSIFVPTHTQQMVKNGGPKVFSIVKQLRSTRDTEKILGAIKVDANYNGIAVICSKVDMGSGGGLFILDNNRNLIYRSTDRLNAEFLFNQVKAGGKPTMTIKQNGTSYLLNSTLLPRSNWTIVAVSSIKELNQKATETRNFGFFIALACSLLAFILMYFFVRRFLAPLLNIVKLMREVEQGNLQVSFPAHRNDEMGYLGTSFNGLVTRVNEMLEENTQLVKQVYETELLQKEAQVQALHNQIRPHFLFNTLNMISMQMQTGKQDKAIDHLHKLSSMLRSMTRMDKDIPLEKELDLLKAYLSIQSSRYEGRLEFGLKVDPDLYGMPIPALLFQPIVENAVIHGCEAKREKTSILISGEKTTRGEVLFTIRDSGQGMSPETLQKLRGKLEQAHSEHPSAGDPDADGIRAGTGIGLLNVNKRIKLKYGSGYGIKVDSMQGQGTAVYVLLPETGFGRSDEDV</sequence>
<dbReference type="Pfam" id="PF02518">
    <property type="entry name" value="HATPase_c"/>
    <property type="match status" value="1"/>
</dbReference>
<comment type="catalytic activity">
    <reaction evidence="1">
        <text>ATP + protein L-histidine = ADP + protein N-phospho-L-histidine.</text>
        <dbReference type="EC" id="2.7.13.3"/>
    </reaction>
</comment>
<evidence type="ECO:0000259" key="13">
    <source>
        <dbReference type="PROSITE" id="PS50885"/>
    </source>
</evidence>
<dbReference type="PANTHER" id="PTHR34220">
    <property type="entry name" value="SENSOR HISTIDINE KINASE YPDA"/>
    <property type="match status" value="1"/>
</dbReference>
<dbReference type="Proteomes" id="UP000282529">
    <property type="component" value="Unassembled WGS sequence"/>
</dbReference>
<dbReference type="Gene3D" id="3.30.565.10">
    <property type="entry name" value="Histidine kinase-like ATPase, C-terminal domain"/>
    <property type="match status" value="1"/>
</dbReference>
<dbReference type="InterPro" id="IPR010559">
    <property type="entry name" value="Sig_transdc_His_kin_internal"/>
</dbReference>
<organism evidence="14 15">
    <name type="scientific">Paenibacillus rhizophilus</name>
    <dbReference type="NCBI Taxonomy" id="1850366"/>
    <lineage>
        <taxon>Bacteria</taxon>
        <taxon>Bacillati</taxon>
        <taxon>Bacillota</taxon>
        <taxon>Bacilli</taxon>
        <taxon>Bacillales</taxon>
        <taxon>Paenibacillaceae</taxon>
        <taxon>Paenibacillus</taxon>
    </lineage>
</organism>
<evidence type="ECO:0000256" key="9">
    <source>
        <dbReference type="ARBA" id="ARBA00022989"/>
    </source>
</evidence>
<evidence type="ECO:0000256" key="4">
    <source>
        <dbReference type="ARBA" id="ARBA00022475"/>
    </source>
</evidence>
<dbReference type="PRINTS" id="PR00344">
    <property type="entry name" value="BCTRLSENSOR"/>
</dbReference>
<dbReference type="AlphaFoldDB" id="A0A3N9P760"/>
<keyword evidence="5" id="KW-0597">Phosphoprotein</keyword>
<keyword evidence="11 12" id="KW-0472">Membrane</keyword>
<dbReference type="Pfam" id="PF00672">
    <property type="entry name" value="HAMP"/>
    <property type="match status" value="1"/>
</dbReference>
<proteinExistence type="predicted"/>
<name>A0A3N9P760_9BACL</name>
<dbReference type="GO" id="GO:0000155">
    <property type="term" value="F:phosphorelay sensor kinase activity"/>
    <property type="evidence" value="ECO:0007669"/>
    <property type="project" value="InterPro"/>
</dbReference>
<evidence type="ECO:0000256" key="12">
    <source>
        <dbReference type="SAM" id="Phobius"/>
    </source>
</evidence>
<dbReference type="CDD" id="cd06225">
    <property type="entry name" value="HAMP"/>
    <property type="match status" value="1"/>
</dbReference>
<dbReference type="Pfam" id="PF02743">
    <property type="entry name" value="dCache_1"/>
    <property type="match status" value="1"/>
</dbReference>
<keyword evidence="8 14" id="KW-0418">Kinase</keyword>
<dbReference type="InterPro" id="IPR033479">
    <property type="entry name" value="dCache_1"/>
</dbReference>
<evidence type="ECO:0000313" key="14">
    <source>
        <dbReference type="EMBL" id="RQW11137.1"/>
    </source>
</evidence>
<feature type="transmembrane region" description="Helical" evidence="12">
    <location>
        <begin position="298"/>
        <end position="318"/>
    </location>
</feature>
<keyword evidence="15" id="KW-1185">Reference proteome</keyword>
<keyword evidence="9 12" id="KW-1133">Transmembrane helix</keyword>
<keyword evidence="7 12" id="KW-0812">Transmembrane</keyword>
<evidence type="ECO:0000256" key="3">
    <source>
        <dbReference type="ARBA" id="ARBA00012438"/>
    </source>
</evidence>
<dbReference type="Pfam" id="PF06580">
    <property type="entry name" value="His_kinase"/>
    <property type="match status" value="1"/>
</dbReference>
<reference evidence="14 15" key="1">
    <citation type="submission" date="2018-11" db="EMBL/GenBank/DDBJ databases">
        <title>Genome sequence of strain 7197.</title>
        <authorList>
            <person name="Gao J."/>
            <person name="Sun J."/>
        </authorList>
    </citation>
    <scope>NUCLEOTIDE SEQUENCE [LARGE SCALE GENOMIC DNA]</scope>
    <source>
        <strain evidence="14 15">7197</strain>
    </source>
</reference>
<dbReference type="Gene3D" id="1.10.8.500">
    <property type="entry name" value="HAMP domain in histidine kinase"/>
    <property type="match status" value="1"/>
</dbReference>
<dbReference type="EMBL" id="RQPI01000006">
    <property type="protein sequence ID" value="RQW11137.1"/>
    <property type="molecule type" value="Genomic_DNA"/>
</dbReference>
<dbReference type="GO" id="GO:0005886">
    <property type="term" value="C:plasma membrane"/>
    <property type="evidence" value="ECO:0007669"/>
    <property type="project" value="UniProtKB-SubCell"/>
</dbReference>
<evidence type="ECO:0000256" key="7">
    <source>
        <dbReference type="ARBA" id="ARBA00022692"/>
    </source>
</evidence>
<dbReference type="InterPro" id="IPR003594">
    <property type="entry name" value="HATPase_dom"/>
</dbReference>
<feature type="domain" description="HAMP" evidence="13">
    <location>
        <begin position="319"/>
        <end position="371"/>
    </location>
</feature>
<dbReference type="InterPro" id="IPR003660">
    <property type="entry name" value="HAMP_dom"/>
</dbReference>
<comment type="subcellular location">
    <subcellularLocation>
        <location evidence="2">Cell membrane</location>
        <topology evidence="2">Multi-pass membrane protein</topology>
    </subcellularLocation>
</comment>
<gene>
    <name evidence="14" type="ORF">EH198_12460</name>
</gene>
<keyword evidence="4" id="KW-1003">Cell membrane</keyword>
<dbReference type="SMART" id="SM00304">
    <property type="entry name" value="HAMP"/>
    <property type="match status" value="1"/>
</dbReference>
<dbReference type="Gene3D" id="3.30.450.20">
    <property type="entry name" value="PAS domain"/>
    <property type="match status" value="1"/>
</dbReference>
<dbReference type="SUPFAM" id="SSF158472">
    <property type="entry name" value="HAMP domain-like"/>
    <property type="match status" value="1"/>
</dbReference>
<evidence type="ECO:0000256" key="11">
    <source>
        <dbReference type="ARBA" id="ARBA00023136"/>
    </source>
</evidence>
<accession>A0A3N9P760</accession>
<keyword evidence="10" id="KW-0902">Two-component regulatory system</keyword>
<dbReference type="RefSeq" id="WP_124695865.1">
    <property type="nucleotide sequence ID" value="NZ_JBHUFE010000031.1"/>
</dbReference>
<dbReference type="OrthoDB" id="9776552at2"/>
<dbReference type="EC" id="2.7.13.3" evidence="3"/>
<dbReference type="SMART" id="SM00387">
    <property type="entry name" value="HATPase_c"/>
    <property type="match status" value="1"/>
</dbReference>
<keyword evidence="6" id="KW-0808">Transferase</keyword>
<evidence type="ECO:0000256" key="2">
    <source>
        <dbReference type="ARBA" id="ARBA00004651"/>
    </source>
</evidence>
<evidence type="ECO:0000256" key="8">
    <source>
        <dbReference type="ARBA" id="ARBA00022777"/>
    </source>
</evidence>
<evidence type="ECO:0000313" key="15">
    <source>
        <dbReference type="Proteomes" id="UP000282529"/>
    </source>
</evidence>
<dbReference type="InterPro" id="IPR004358">
    <property type="entry name" value="Sig_transdc_His_kin-like_C"/>
</dbReference>
<evidence type="ECO:0000256" key="5">
    <source>
        <dbReference type="ARBA" id="ARBA00022553"/>
    </source>
</evidence>
<dbReference type="InterPro" id="IPR050640">
    <property type="entry name" value="Bact_2-comp_sensor_kinase"/>
</dbReference>
<protein>
    <recommendedName>
        <fullName evidence="3">histidine kinase</fullName>
        <ecNumber evidence="3">2.7.13.3</ecNumber>
    </recommendedName>
</protein>
<dbReference type="InterPro" id="IPR036890">
    <property type="entry name" value="HATPase_C_sf"/>
</dbReference>